<dbReference type="AlphaFoldDB" id="A4TUT4"/>
<sequence>MKSSDSSSYPLSEDSPQLAGVIRRDLKVREAIRNQTPILTRSPNSEAAADVEAIVERLLRT</sequence>
<evidence type="ECO:0000313" key="1">
    <source>
        <dbReference type="EMBL" id="CAM74391.1"/>
    </source>
</evidence>
<dbReference type="EMBL" id="CU459003">
    <property type="protein sequence ID" value="CAM74391.1"/>
    <property type="molecule type" value="Genomic_DNA"/>
</dbReference>
<reference evidence="1" key="1">
    <citation type="journal article" date="2007" name="J. Bacteriol.">
        <title>Comparative genome analysis of four magnetotactic bacteria reveals a complex set of group-specific genes implicated in magnetosome biomineralization and function.</title>
        <authorList>
            <person name="Richter M."/>
            <person name="Kube M."/>
            <person name="Bazylinski D.A."/>
            <person name="Lombardot T."/>
            <person name="Gloeckner F.O."/>
            <person name="Reinhardt R."/>
            <person name="Schueler D."/>
        </authorList>
    </citation>
    <scope>NUCLEOTIDE SEQUENCE</scope>
    <source>
        <strain evidence="1">MSR-1</strain>
    </source>
</reference>
<proteinExistence type="predicted"/>
<gene>
    <name evidence="1" type="ORF">MGR_2856</name>
</gene>
<accession>A4TUT4</accession>
<dbReference type="Gene3D" id="3.40.50.300">
    <property type="entry name" value="P-loop containing nucleotide triphosphate hydrolases"/>
    <property type="match status" value="1"/>
</dbReference>
<dbReference type="InterPro" id="IPR027417">
    <property type="entry name" value="P-loop_NTPase"/>
</dbReference>
<protein>
    <submittedName>
        <fullName evidence="1">Uncharacterized protein</fullName>
    </submittedName>
</protein>
<name>A4TUT4_9PROT</name>
<organism evidence="1">
    <name type="scientific">Magnetospirillum gryphiswaldense</name>
    <dbReference type="NCBI Taxonomy" id="55518"/>
    <lineage>
        <taxon>Bacteria</taxon>
        <taxon>Pseudomonadati</taxon>
        <taxon>Pseudomonadota</taxon>
        <taxon>Alphaproteobacteria</taxon>
        <taxon>Rhodospirillales</taxon>
        <taxon>Rhodospirillaceae</taxon>
        <taxon>Magnetospirillum</taxon>
    </lineage>
</organism>